<evidence type="ECO:0000313" key="2">
    <source>
        <dbReference type="Proteomes" id="UP000095283"/>
    </source>
</evidence>
<feature type="transmembrane region" description="Helical" evidence="1">
    <location>
        <begin position="31"/>
        <end position="51"/>
    </location>
</feature>
<keyword evidence="2" id="KW-1185">Reference proteome</keyword>
<keyword evidence="1" id="KW-0812">Transmembrane</keyword>
<evidence type="ECO:0000256" key="1">
    <source>
        <dbReference type="SAM" id="Phobius"/>
    </source>
</evidence>
<dbReference type="AlphaFoldDB" id="A0A1I7WWH4"/>
<accession>A0A1I7WWH4</accession>
<name>A0A1I7WWH4_HETBA</name>
<keyword evidence="1" id="KW-0472">Membrane</keyword>
<dbReference type="Proteomes" id="UP000095283">
    <property type="component" value="Unplaced"/>
</dbReference>
<evidence type="ECO:0000313" key="3">
    <source>
        <dbReference type="WBParaSite" id="Hba_09556"/>
    </source>
</evidence>
<protein>
    <submittedName>
        <fullName evidence="3">Uncharacterized protein</fullName>
    </submittedName>
</protein>
<proteinExistence type="predicted"/>
<sequence>MIVVRSKFKRSLVRFKSYNSPLSPIKLTRSYILVHFFVYAIYYSRLVLINFHSTFMHNSF</sequence>
<dbReference type="WBParaSite" id="Hba_09556">
    <property type="protein sequence ID" value="Hba_09556"/>
    <property type="gene ID" value="Hba_09556"/>
</dbReference>
<reference evidence="3" key="1">
    <citation type="submission" date="2016-11" db="UniProtKB">
        <authorList>
            <consortium name="WormBaseParasite"/>
        </authorList>
    </citation>
    <scope>IDENTIFICATION</scope>
</reference>
<keyword evidence="1" id="KW-1133">Transmembrane helix</keyword>
<organism evidence="2 3">
    <name type="scientific">Heterorhabditis bacteriophora</name>
    <name type="common">Entomopathogenic nematode worm</name>
    <dbReference type="NCBI Taxonomy" id="37862"/>
    <lineage>
        <taxon>Eukaryota</taxon>
        <taxon>Metazoa</taxon>
        <taxon>Ecdysozoa</taxon>
        <taxon>Nematoda</taxon>
        <taxon>Chromadorea</taxon>
        <taxon>Rhabditida</taxon>
        <taxon>Rhabditina</taxon>
        <taxon>Rhabditomorpha</taxon>
        <taxon>Strongyloidea</taxon>
        <taxon>Heterorhabditidae</taxon>
        <taxon>Heterorhabditis</taxon>
    </lineage>
</organism>